<proteinExistence type="predicted"/>
<evidence type="ECO:0000313" key="1">
    <source>
        <dbReference type="EMBL" id="JAD21372.1"/>
    </source>
</evidence>
<sequence>MKTTATWMTAPT</sequence>
<name>A0A0A8YE11_ARUDO</name>
<dbReference type="EMBL" id="GBRH01276523">
    <property type="protein sequence ID" value="JAD21372.1"/>
    <property type="molecule type" value="Transcribed_RNA"/>
</dbReference>
<protein>
    <submittedName>
        <fullName evidence="1">Uncharacterized protein</fullName>
    </submittedName>
</protein>
<reference evidence="1" key="2">
    <citation type="journal article" date="2015" name="Data Brief">
        <title>Shoot transcriptome of the giant reed, Arundo donax.</title>
        <authorList>
            <person name="Barrero R.A."/>
            <person name="Guerrero F.D."/>
            <person name="Moolhuijzen P."/>
            <person name="Goolsby J.A."/>
            <person name="Tidwell J."/>
            <person name="Bellgard S.E."/>
            <person name="Bellgard M.I."/>
        </authorList>
    </citation>
    <scope>NUCLEOTIDE SEQUENCE</scope>
    <source>
        <tissue evidence="1">Shoot tissue taken approximately 20 cm above the soil surface</tissue>
    </source>
</reference>
<reference evidence="1" key="1">
    <citation type="submission" date="2014-09" db="EMBL/GenBank/DDBJ databases">
        <authorList>
            <person name="Magalhaes I.L.F."/>
            <person name="Oliveira U."/>
            <person name="Santos F.R."/>
            <person name="Vidigal T.H.D.A."/>
            <person name="Brescovit A.D."/>
            <person name="Santos A.J."/>
        </authorList>
    </citation>
    <scope>NUCLEOTIDE SEQUENCE</scope>
    <source>
        <tissue evidence="1">Shoot tissue taken approximately 20 cm above the soil surface</tissue>
    </source>
</reference>
<accession>A0A0A8YE11</accession>
<organism evidence="1">
    <name type="scientific">Arundo donax</name>
    <name type="common">Giant reed</name>
    <name type="synonym">Donax arundinaceus</name>
    <dbReference type="NCBI Taxonomy" id="35708"/>
    <lineage>
        <taxon>Eukaryota</taxon>
        <taxon>Viridiplantae</taxon>
        <taxon>Streptophyta</taxon>
        <taxon>Embryophyta</taxon>
        <taxon>Tracheophyta</taxon>
        <taxon>Spermatophyta</taxon>
        <taxon>Magnoliopsida</taxon>
        <taxon>Liliopsida</taxon>
        <taxon>Poales</taxon>
        <taxon>Poaceae</taxon>
        <taxon>PACMAD clade</taxon>
        <taxon>Arundinoideae</taxon>
        <taxon>Arundineae</taxon>
        <taxon>Arundo</taxon>
    </lineage>
</organism>